<keyword evidence="2" id="KW-1185">Reference proteome</keyword>
<protein>
    <submittedName>
        <fullName evidence="1">Uncharacterized protein</fullName>
    </submittedName>
</protein>
<reference evidence="1" key="2">
    <citation type="submission" date="2020-09" db="EMBL/GenBank/DDBJ databases">
        <authorList>
            <person name="Sun Q."/>
            <person name="Kim S."/>
        </authorList>
    </citation>
    <scope>NUCLEOTIDE SEQUENCE</scope>
    <source>
        <strain evidence="1">KCTC 32513</strain>
    </source>
</reference>
<comment type="caution">
    <text evidence="1">The sequence shown here is derived from an EMBL/GenBank/DDBJ whole genome shotgun (WGS) entry which is preliminary data.</text>
</comment>
<gene>
    <name evidence="1" type="ORF">GCM10009069_10980</name>
</gene>
<organism evidence="1 2">
    <name type="scientific">Algimonas arctica</name>
    <dbReference type="NCBI Taxonomy" id="1479486"/>
    <lineage>
        <taxon>Bacteria</taxon>
        <taxon>Pseudomonadati</taxon>
        <taxon>Pseudomonadota</taxon>
        <taxon>Alphaproteobacteria</taxon>
        <taxon>Maricaulales</taxon>
        <taxon>Robiginitomaculaceae</taxon>
        <taxon>Algimonas</taxon>
    </lineage>
</organism>
<evidence type="ECO:0000313" key="2">
    <source>
        <dbReference type="Proteomes" id="UP000634004"/>
    </source>
</evidence>
<sequence length="384" mass="42635">MSKPAPFQPLGKFEWPSTTVNRGVDLALSQLLKSLRRSNKDAGIDPNLLSPAPRDLLDRICEPPAHFPLLAEMDATLSAWTADESASDRVQTIILPPCDREDLLGQWAKTHTLQTFGTDRKMAELDALDDPHATPLVIPKLERRFLRTRSGLHDIRQLLDRLSVMERRIIIGCNSWAWQFLRKSCEIDLIFDAPMTFQAFDKNRLRVWLGTLALDPADGANLCFRSASSGQDVFSNGEGEADVSEFISDLAKASIGVPWVAWHLWKDSLHVANAIEADEMSVEPIISEADPRETIWVTDIRPPSVPSRSDQNALLVLHALLIHGGLTGDQIVQTVPLVTYTHVLASLVRSGLIDKVDGLYRCRPAAYPVIRDGLNNSGYPVDVL</sequence>
<reference evidence="1" key="1">
    <citation type="journal article" date="2014" name="Int. J. Syst. Evol. Microbiol.">
        <title>Complete genome sequence of Corynebacterium casei LMG S-19264T (=DSM 44701T), isolated from a smear-ripened cheese.</title>
        <authorList>
            <consortium name="US DOE Joint Genome Institute (JGI-PGF)"/>
            <person name="Walter F."/>
            <person name="Albersmeier A."/>
            <person name="Kalinowski J."/>
            <person name="Ruckert C."/>
        </authorList>
    </citation>
    <scope>NUCLEOTIDE SEQUENCE</scope>
    <source>
        <strain evidence="1">KCTC 32513</strain>
    </source>
</reference>
<dbReference type="AlphaFoldDB" id="A0A8J3CRC9"/>
<evidence type="ECO:0000313" key="1">
    <source>
        <dbReference type="EMBL" id="GHA89629.1"/>
    </source>
</evidence>
<dbReference type="EMBL" id="BMZH01000003">
    <property type="protein sequence ID" value="GHA89629.1"/>
    <property type="molecule type" value="Genomic_DNA"/>
</dbReference>
<dbReference type="Proteomes" id="UP000634004">
    <property type="component" value="Unassembled WGS sequence"/>
</dbReference>
<proteinExistence type="predicted"/>
<name>A0A8J3CRC9_9PROT</name>
<accession>A0A8J3CRC9</accession>
<dbReference type="RefSeq" id="WP_189496234.1">
    <property type="nucleotide sequence ID" value="NZ_BMZH01000003.1"/>
</dbReference>